<reference evidence="2" key="1">
    <citation type="journal article" date="2021" name="Curr. Microbiol.">
        <title>Complete genome of nocamycin-producing strain Saccharothrix syringae NRRL B-16468 reveals the biosynthetic potential for secondary metabolites.</title>
        <authorList>
            <person name="Mo X."/>
            <person name="Yang S."/>
        </authorList>
    </citation>
    <scope>NUCLEOTIDE SEQUENCE [LARGE SCALE GENOMIC DNA]</scope>
    <source>
        <strain evidence="2">ATCC 51364 / DSM 43886 / JCM 6844 / KCTC 9398 / NBRC 14523 / NRRL B-16468 / INA 2240</strain>
    </source>
</reference>
<dbReference type="EMBL" id="CP034550">
    <property type="protein sequence ID" value="QFZ23899.1"/>
    <property type="molecule type" value="Genomic_DNA"/>
</dbReference>
<name>A0A5Q0HCS0_SACSY</name>
<evidence type="ECO:0008006" key="3">
    <source>
        <dbReference type="Google" id="ProtNLM"/>
    </source>
</evidence>
<proteinExistence type="predicted"/>
<evidence type="ECO:0000313" key="1">
    <source>
        <dbReference type="EMBL" id="QFZ23899.1"/>
    </source>
</evidence>
<dbReference type="RefSeq" id="WP_033428209.1">
    <property type="nucleotide sequence ID" value="NZ_CP034550.1"/>
</dbReference>
<gene>
    <name evidence="1" type="ORF">EKG83_46395</name>
</gene>
<dbReference type="OrthoDB" id="2570531at2"/>
<dbReference type="Proteomes" id="UP000325787">
    <property type="component" value="Chromosome"/>
</dbReference>
<dbReference type="AlphaFoldDB" id="A0A5Q0HCS0"/>
<sequence length="123" mass="12708">MEGGLGARVIRAVSRAGGFSPGLASRLDLADGRRAFAKAVGTGWRRLAAGPLPGIDPWAPARLDELAGLESRWAAAAAGTSLVHGDLRADNALLSPPPGLPAVRAFQAAQGVPALRWLRQRLG</sequence>
<evidence type="ECO:0000313" key="2">
    <source>
        <dbReference type="Proteomes" id="UP000325787"/>
    </source>
</evidence>
<protein>
    <recommendedName>
        <fullName evidence="3">Aminoglycoside phosphotransferase domain-containing protein</fullName>
    </recommendedName>
</protein>
<dbReference type="KEGG" id="ssyi:EKG83_46395"/>
<keyword evidence="2" id="KW-1185">Reference proteome</keyword>
<organism evidence="1 2">
    <name type="scientific">Saccharothrix syringae</name>
    <name type="common">Nocardiopsis syringae</name>
    <dbReference type="NCBI Taxonomy" id="103733"/>
    <lineage>
        <taxon>Bacteria</taxon>
        <taxon>Bacillati</taxon>
        <taxon>Actinomycetota</taxon>
        <taxon>Actinomycetes</taxon>
        <taxon>Pseudonocardiales</taxon>
        <taxon>Pseudonocardiaceae</taxon>
        <taxon>Saccharothrix</taxon>
    </lineage>
</organism>
<accession>A0A5Q0HCS0</accession>